<dbReference type="AlphaFoldDB" id="A0A813J1M1"/>
<feature type="non-terminal residue" evidence="1">
    <location>
        <position position="1"/>
    </location>
</feature>
<gene>
    <name evidence="1" type="ORF">PGLA2088_LOCUS15668</name>
</gene>
<dbReference type="EMBL" id="CAJNNW010019518">
    <property type="protein sequence ID" value="CAE8664645.1"/>
    <property type="molecule type" value="Genomic_DNA"/>
</dbReference>
<sequence length="102" mass="11304">RDDAFRPTSKHTGLYIIDGGRLCHSFCHKCSREIVDRCYASDDDTSSAPWTGPKAFGIPVSSALGRSFDLRLVCGEPRWPRLSSLLLASSPAQKSVDSQYRQ</sequence>
<name>A0A813J1M1_POLGL</name>
<feature type="non-terminal residue" evidence="1">
    <location>
        <position position="102"/>
    </location>
</feature>
<dbReference type="Proteomes" id="UP000626109">
    <property type="component" value="Unassembled WGS sequence"/>
</dbReference>
<comment type="caution">
    <text evidence="1">The sequence shown here is derived from an EMBL/GenBank/DDBJ whole genome shotgun (WGS) entry which is preliminary data.</text>
</comment>
<organism evidence="1 2">
    <name type="scientific">Polarella glacialis</name>
    <name type="common">Dinoflagellate</name>
    <dbReference type="NCBI Taxonomy" id="89957"/>
    <lineage>
        <taxon>Eukaryota</taxon>
        <taxon>Sar</taxon>
        <taxon>Alveolata</taxon>
        <taxon>Dinophyceae</taxon>
        <taxon>Suessiales</taxon>
        <taxon>Suessiaceae</taxon>
        <taxon>Polarella</taxon>
    </lineage>
</organism>
<evidence type="ECO:0000313" key="1">
    <source>
        <dbReference type="EMBL" id="CAE8664645.1"/>
    </source>
</evidence>
<proteinExistence type="predicted"/>
<evidence type="ECO:0000313" key="2">
    <source>
        <dbReference type="Proteomes" id="UP000626109"/>
    </source>
</evidence>
<reference evidence="1" key="1">
    <citation type="submission" date="2021-02" db="EMBL/GenBank/DDBJ databases">
        <authorList>
            <person name="Dougan E. K."/>
            <person name="Rhodes N."/>
            <person name="Thang M."/>
            <person name="Chan C."/>
        </authorList>
    </citation>
    <scope>NUCLEOTIDE SEQUENCE</scope>
</reference>
<accession>A0A813J1M1</accession>
<protein>
    <submittedName>
        <fullName evidence="1">Uncharacterized protein</fullName>
    </submittedName>
</protein>